<dbReference type="EMBL" id="FOVO01000011">
    <property type="protein sequence ID" value="SFN59920.1"/>
    <property type="molecule type" value="Genomic_DNA"/>
</dbReference>
<sequence length="74" mass="8398">MADLLSRNSVHGCSTKLVGPEGNVIGVDTTLEQIEFAKSYVEYHREAYGYNESNVHFIHGNIEFLDLLNLPFKR</sequence>
<name>A0A1I5AC30_9GAMM</name>
<proteinExistence type="predicted"/>
<protein>
    <submittedName>
        <fullName evidence="1">Uncharacterized protein</fullName>
    </submittedName>
</protein>
<keyword evidence="2" id="KW-1185">Reference proteome</keyword>
<dbReference type="InterPro" id="IPR029063">
    <property type="entry name" value="SAM-dependent_MTases_sf"/>
</dbReference>
<dbReference type="Gene3D" id="3.40.50.150">
    <property type="entry name" value="Vaccinia Virus protein VP39"/>
    <property type="match status" value="1"/>
</dbReference>
<organism evidence="1 2">
    <name type="scientific">Xenorhabdus japonica</name>
    <dbReference type="NCBI Taxonomy" id="53341"/>
    <lineage>
        <taxon>Bacteria</taxon>
        <taxon>Pseudomonadati</taxon>
        <taxon>Pseudomonadota</taxon>
        <taxon>Gammaproteobacteria</taxon>
        <taxon>Enterobacterales</taxon>
        <taxon>Morganellaceae</taxon>
        <taxon>Xenorhabdus</taxon>
    </lineage>
</organism>
<dbReference type="Proteomes" id="UP000199011">
    <property type="component" value="Unassembled WGS sequence"/>
</dbReference>
<dbReference type="SUPFAM" id="SSF53335">
    <property type="entry name" value="S-adenosyl-L-methionine-dependent methyltransferases"/>
    <property type="match status" value="1"/>
</dbReference>
<evidence type="ECO:0000313" key="2">
    <source>
        <dbReference type="Proteomes" id="UP000199011"/>
    </source>
</evidence>
<dbReference type="STRING" id="53341.SAMN05421579_1112"/>
<evidence type="ECO:0000313" key="1">
    <source>
        <dbReference type="EMBL" id="SFN59920.1"/>
    </source>
</evidence>
<gene>
    <name evidence="1" type="ORF">SAMN05421579_1112</name>
</gene>
<dbReference type="AlphaFoldDB" id="A0A1I5AC30"/>
<accession>A0A1I5AC30</accession>
<reference evidence="2" key="1">
    <citation type="submission" date="2016-10" db="EMBL/GenBank/DDBJ databases">
        <authorList>
            <person name="Varghese N."/>
            <person name="Submissions S."/>
        </authorList>
    </citation>
    <scope>NUCLEOTIDE SEQUENCE [LARGE SCALE GENOMIC DNA]</scope>
    <source>
        <strain evidence="2">DSM 16522</strain>
    </source>
</reference>